<evidence type="ECO:0000313" key="10">
    <source>
        <dbReference type="EMBL" id="NMB69811.1"/>
    </source>
</evidence>
<keyword evidence="3" id="KW-0328">Glycosyltransferase</keyword>
<feature type="domain" description="Glycosyltransferase RgtA/B/C/D-like" evidence="9">
    <location>
        <begin position="79"/>
        <end position="240"/>
    </location>
</feature>
<sequence length="767" mass="89554">MNRIKDLIDKLNRNHLLIILVIFFHVVLNVVWHSVNNAPPTWDSAGHLGLSFLFAQKIPALVFGDISFSDFMRISDYYPPLVQLTGGVLILLLGSNYFNAIYVGTFFFALSIFYLYKIVNFYFKDEKLAVFTAFIYSFFPHVWEQSRQFHLDIPVVALILMAYYYLINSDSLKNRRNSIIFFIVFNLIQLTKWYGFVFLIVPFVVEVIYKPLKNKELFHRERVVNILQGLLLVIFIAIPWYIANYNNIVNIVSITSHGEIGDPENVLSFESMFHYLKLIMSHQISFISVLLLAFSVYMFDKRNVPFGRHLMLLMAIPYIVFTLIQNKDLRYVLPLTPIFAFYIAYTLLYLNVKFANILRGTYSVYLMFIFFFMSFNQFKMLPQNLKPLAYLIGGPYYHGWYYEPYSYAANPNDWRGNEIIQYIESRSKEDPLIAAQYKVLELSDNRYYSLASFEMYRRQNRFDRMEIIVPYFQFTPFTESELSDYIKNIQFALVPKDPGPTGLRNYAVLIQLRDYFLSGKDPDFKLVTTFEMPDGNVLSLFKRDNYLTFVNPDVRPDSLRISLGNILFVDRTKTGGLPFKVFLYNSNGEEAVINVSGGGSERRIKLDNIVRIRIDLPTDQQDIKELRGWLFENGEFIVDSNYKNVVNESGNEYIYNDFKITPRSQFTGLFDPESIVRYDPEKKAVLVSNEKSAFGSKVFIAYATAGWQWNNKWLEGDDKYFEVPLDGLLQIEVSSSNQSIVHFPADWGFFPCYEGKAICFYPYVENL</sequence>
<feature type="transmembrane region" description="Helical" evidence="8">
    <location>
        <begin position="12"/>
        <end position="32"/>
    </location>
</feature>
<evidence type="ECO:0000256" key="2">
    <source>
        <dbReference type="ARBA" id="ARBA00022475"/>
    </source>
</evidence>
<evidence type="ECO:0000313" key="11">
    <source>
        <dbReference type="Proteomes" id="UP000526033"/>
    </source>
</evidence>
<feature type="transmembrane region" description="Helical" evidence="8">
    <location>
        <begin position="149"/>
        <end position="167"/>
    </location>
</feature>
<evidence type="ECO:0000256" key="5">
    <source>
        <dbReference type="ARBA" id="ARBA00022692"/>
    </source>
</evidence>
<protein>
    <recommendedName>
        <fullName evidence="9">Glycosyltransferase RgtA/B/C/D-like domain-containing protein</fullName>
    </recommendedName>
</protein>
<feature type="transmembrane region" description="Helical" evidence="8">
    <location>
        <begin position="179"/>
        <end position="205"/>
    </location>
</feature>
<feature type="transmembrane region" description="Helical" evidence="8">
    <location>
        <begin position="100"/>
        <end position="116"/>
    </location>
</feature>
<keyword evidence="2" id="KW-1003">Cell membrane</keyword>
<dbReference type="GO" id="GO:0005886">
    <property type="term" value="C:plasma membrane"/>
    <property type="evidence" value="ECO:0007669"/>
    <property type="project" value="UniProtKB-SubCell"/>
</dbReference>
<evidence type="ECO:0000259" key="9">
    <source>
        <dbReference type="Pfam" id="PF13231"/>
    </source>
</evidence>
<accession>A0A7X9DJZ3</accession>
<keyword evidence="7 8" id="KW-0472">Membrane</keyword>
<dbReference type="Pfam" id="PF13231">
    <property type="entry name" value="PMT_2"/>
    <property type="match status" value="1"/>
</dbReference>
<evidence type="ECO:0000256" key="6">
    <source>
        <dbReference type="ARBA" id="ARBA00022989"/>
    </source>
</evidence>
<feature type="transmembrane region" description="Helical" evidence="8">
    <location>
        <begin position="362"/>
        <end position="378"/>
    </location>
</feature>
<name>A0A7X9DJZ3_UNCKA</name>
<comment type="subcellular location">
    <subcellularLocation>
        <location evidence="1">Cell membrane</location>
        <topology evidence="1">Multi-pass membrane protein</topology>
    </subcellularLocation>
</comment>
<gene>
    <name evidence="10" type="ORF">GYA27_01235</name>
</gene>
<proteinExistence type="predicted"/>
<dbReference type="GO" id="GO:0009103">
    <property type="term" value="P:lipopolysaccharide biosynthetic process"/>
    <property type="evidence" value="ECO:0007669"/>
    <property type="project" value="UniProtKB-ARBA"/>
</dbReference>
<dbReference type="EMBL" id="JAAZNL010000012">
    <property type="protein sequence ID" value="NMB69811.1"/>
    <property type="molecule type" value="Genomic_DNA"/>
</dbReference>
<keyword evidence="4" id="KW-0808">Transferase</keyword>
<keyword evidence="6 8" id="KW-1133">Transmembrane helix</keyword>
<evidence type="ECO:0000256" key="7">
    <source>
        <dbReference type="ARBA" id="ARBA00023136"/>
    </source>
</evidence>
<evidence type="ECO:0000256" key="3">
    <source>
        <dbReference type="ARBA" id="ARBA00022676"/>
    </source>
</evidence>
<dbReference type="PANTHER" id="PTHR33908">
    <property type="entry name" value="MANNOSYLTRANSFERASE YKCB-RELATED"/>
    <property type="match status" value="1"/>
</dbReference>
<evidence type="ECO:0000256" key="8">
    <source>
        <dbReference type="SAM" id="Phobius"/>
    </source>
</evidence>
<feature type="transmembrane region" description="Helical" evidence="8">
    <location>
        <begin position="225"/>
        <end position="243"/>
    </location>
</feature>
<organism evidence="10 11">
    <name type="scientific">candidate division WWE3 bacterium</name>
    <dbReference type="NCBI Taxonomy" id="2053526"/>
    <lineage>
        <taxon>Bacteria</taxon>
        <taxon>Katanobacteria</taxon>
    </lineage>
</organism>
<keyword evidence="5 8" id="KW-0812">Transmembrane</keyword>
<evidence type="ECO:0000256" key="1">
    <source>
        <dbReference type="ARBA" id="ARBA00004651"/>
    </source>
</evidence>
<feature type="transmembrane region" description="Helical" evidence="8">
    <location>
        <begin position="278"/>
        <end position="299"/>
    </location>
</feature>
<dbReference type="InterPro" id="IPR038731">
    <property type="entry name" value="RgtA/B/C-like"/>
</dbReference>
<reference evidence="10 11" key="1">
    <citation type="journal article" date="2020" name="Biotechnol. Biofuels">
        <title>New insights from the biogas microbiome by comprehensive genome-resolved metagenomics of nearly 1600 species originating from multiple anaerobic digesters.</title>
        <authorList>
            <person name="Campanaro S."/>
            <person name="Treu L."/>
            <person name="Rodriguez-R L.M."/>
            <person name="Kovalovszki A."/>
            <person name="Ziels R.M."/>
            <person name="Maus I."/>
            <person name="Zhu X."/>
            <person name="Kougias P.G."/>
            <person name="Basile A."/>
            <person name="Luo G."/>
            <person name="Schluter A."/>
            <person name="Konstantinidis K.T."/>
            <person name="Angelidaki I."/>
        </authorList>
    </citation>
    <scope>NUCLEOTIDE SEQUENCE [LARGE SCALE GENOMIC DNA]</scope>
    <source>
        <strain evidence="10">AS27yjCOA_165</strain>
    </source>
</reference>
<feature type="transmembrane region" description="Helical" evidence="8">
    <location>
        <begin position="305"/>
        <end position="324"/>
    </location>
</feature>
<feature type="transmembrane region" description="Helical" evidence="8">
    <location>
        <begin position="331"/>
        <end position="350"/>
    </location>
</feature>
<dbReference type="GO" id="GO:0016763">
    <property type="term" value="F:pentosyltransferase activity"/>
    <property type="evidence" value="ECO:0007669"/>
    <property type="project" value="TreeGrafter"/>
</dbReference>
<comment type="caution">
    <text evidence="10">The sequence shown here is derived from an EMBL/GenBank/DDBJ whole genome shotgun (WGS) entry which is preliminary data.</text>
</comment>
<dbReference type="AlphaFoldDB" id="A0A7X9DJZ3"/>
<dbReference type="InterPro" id="IPR050297">
    <property type="entry name" value="LipidA_mod_glycosyltrf_83"/>
</dbReference>
<evidence type="ECO:0000256" key="4">
    <source>
        <dbReference type="ARBA" id="ARBA00022679"/>
    </source>
</evidence>
<dbReference type="PANTHER" id="PTHR33908:SF11">
    <property type="entry name" value="MEMBRANE PROTEIN"/>
    <property type="match status" value="1"/>
</dbReference>
<dbReference type="Proteomes" id="UP000526033">
    <property type="component" value="Unassembled WGS sequence"/>
</dbReference>